<proteinExistence type="predicted"/>
<organism evidence="2 3">
    <name type="scientific">Allacma fusca</name>
    <dbReference type="NCBI Taxonomy" id="39272"/>
    <lineage>
        <taxon>Eukaryota</taxon>
        <taxon>Metazoa</taxon>
        <taxon>Ecdysozoa</taxon>
        <taxon>Arthropoda</taxon>
        <taxon>Hexapoda</taxon>
        <taxon>Collembola</taxon>
        <taxon>Symphypleona</taxon>
        <taxon>Sminthuridae</taxon>
        <taxon>Allacma</taxon>
    </lineage>
</organism>
<feature type="compositionally biased region" description="Basic and acidic residues" evidence="1">
    <location>
        <begin position="73"/>
        <end position="90"/>
    </location>
</feature>
<feature type="region of interest" description="Disordered" evidence="1">
    <location>
        <begin position="44"/>
        <end position="128"/>
    </location>
</feature>
<evidence type="ECO:0000313" key="3">
    <source>
        <dbReference type="Proteomes" id="UP000708208"/>
    </source>
</evidence>
<feature type="non-terminal residue" evidence="2">
    <location>
        <position position="1"/>
    </location>
</feature>
<dbReference type="EMBL" id="CAJVCH010528496">
    <property type="protein sequence ID" value="CAG7823132.1"/>
    <property type="molecule type" value="Genomic_DNA"/>
</dbReference>
<comment type="caution">
    <text evidence="2">The sequence shown here is derived from an EMBL/GenBank/DDBJ whole genome shotgun (WGS) entry which is preliminary data.</text>
</comment>
<sequence>QALEQQRQILLRFRDFQAEIDRLITRMAWVQNRLLELKVAQENQKRVLDQQQQQLQAQLQHPYPHPDPQKQQAKSDSHEPSTSEQLEREPAPPPAQEPTSQISNQVARQEDDEEGPSRVQPCRLAKETNPCYLRETVAFSGRKTPKKK</sequence>
<gene>
    <name evidence="2" type="ORF">AFUS01_LOCUS33367</name>
</gene>
<feature type="compositionally biased region" description="Low complexity" evidence="1">
    <location>
        <begin position="50"/>
        <end position="60"/>
    </location>
</feature>
<dbReference type="Proteomes" id="UP000708208">
    <property type="component" value="Unassembled WGS sequence"/>
</dbReference>
<evidence type="ECO:0000256" key="1">
    <source>
        <dbReference type="SAM" id="MobiDB-lite"/>
    </source>
</evidence>
<reference evidence="2" key="1">
    <citation type="submission" date="2021-06" db="EMBL/GenBank/DDBJ databases">
        <authorList>
            <person name="Hodson N. C."/>
            <person name="Mongue J. A."/>
            <person name="Jaron S. K."/>
        </authorList>
    </citation>
    <scope>NUCLEOTIDE SEQUENCE</scope>
</reference>
<accession>A0A8J2KZV7</accession>
<name>A0A8J2KZV7_9HEXA</name>
<dbReference type="AlphaFoldDB" id="A0A8J2KZV7"/>
<evidence type="ECO:0000313" key="2">
    <source>
        <dbReference type="EMBL" id="CAG7823132.1"/>
    </source>
</evidence>
<protein>
    <submittedName>
        <fullName evidence="2">Uncharacterized protein</fullName>
    </submittedName>
</protein>
<keyword evidence="3" id="KW-1185">Reference proteome</keyword>